<evidence type="ECO:0000256" key="1">
    <source>
        <dbReference type="SAM" id="MobiDB-lite"/>
    </source>
</evidence>
<evidence type="ECO:0000313" key="4">
    <source>
        <dbReference type="EMBL" id="NOU82430.1"/>
    </source>
</evidence>
<feature type="region of interest" description="Disordered" evidence="1">
    <location>
        <begin position="163"/>
        <end position="202"/>
    </location>
</feature>
<dbReference type="EMBL" id="WHOB01000078">
    <property type="protein sequence ID" value="NOU82430.1"/>
    <property type="molecule type" value="Genomic_DNA"/>
</dbReference>
<dbReference type="InterPro" id="IPR006976">
    <property type="entry name" value="VanZ-like"/>
</dbReference>
<comment type="caution">
    <text evidence="4">The sequence shown here is derived from an EMBL/GenBank/DDBJ whole genome shotgun (WGS) entry which is preliminary data.</text>
</comment>
<name>A0ABX1YRP7_9BACL</name>
<feature type="transmembrane region" description="Helical" evidence="2">
    <location>
        <begin position="138"/>
        <end position="156"/>
    </location>
</feature>
<organism evidence="4 5">
    <name type="scientific">Paenibacillus phytohabitans</name>
    <dbReference type="NCBI Taxonomy" id="2654978"/>
    <lineage>
        <taxon>Bacteria</taxon>
        <taxon>Bacillati</taxon>
        <taxon>Bacillota</taxon>
        <taxon>Bacilli</taxon>
        <taxon>Bacillales</taxon>
        <taxon>Paenibacillaceae</taxon>
        <taxon>Paenibacillus</taxon>
    </lineage>
</organism>
<dbReference type="InterPro" id="IPR053150">
    <property type="entry name" value="Teicoplanin_resist-assoc"/>
</dbReference>
<dbReference type="PANTHER" id="PTHR36834">
    <property type="entry name" value="MEMBRANE PROTEIN-RELATED"/>
    <property type="match status" value="1"/>
</dbReference>
<feature type="transmembrane region" description="Helical" evidence="2">
    <location>
        <begin position="12"/>
        <end position="31"/>
    </location>
</feature>
<gene>
    <name evidence="4" type="ORF">GC101_26535</name>
</gene>
<evidence type="ECO:0000256" key="2">
    <source>
        <dbReference type="SAM" id="Phobius"/>
    </source>
</evidence>
<dbReference type="Pfam" id="PF04892">
    <property type="entry name" value="VanZ"/>
    <property type="match status" value="1"/>
</dbReference>
<feature type="compositionally biased region" description="Basic and acidic residues" evidence="1">
    <location>
        <begin position="169"/>
        <end position="183"/>
    </location>
</feature>
<keyword evidence="2" id="KW-0812">Transmembrane</keyword>
<accession>A0ABX1YRP7</accession>
<dbReference type="PANTHER" id="PTHR36834:SF1">
    <property type="entry name" value="INTEGRAL MEMBRANE PROTEIN"/>
    <property type="match status" value="1"/>
</dbReference>
<protein>
    <submittedName>
        <fullName evidence="4">VanZ family protein</fullName>
    </submittedName>
</protein>
<keyword evidence="2" id="KW-0472">Membrane</keyword>
<feature type="transmembrane region" description="Helical" evidence="2">
    <location>
        <begin position="77"/>
        <end position="98"/>
    </location>
</feature>
<feature type="compositionally biased region" description="Polar residues" evidence="1">
    <location>
        <begin position="185"/>
        <end position="202"/>
    </location>
</feature>
<feature type="domain" description="VanZ-like" evidence="3">
    <location>
        <begin position="16"/>
        <end position="153"/>
    </location>
</feature>
<sequence>MNPAHKLRVYGLQALFAVYIYVLFKIILFKFGSINFSFLWQQLQKSPDNIAGSLRTGNFVPLATLTNTYHHLTATTLVNFAGNIALFIPYGIFLVLLSPNGKGGGSFTGVLLRSLALSAVLECSQAVFYIGTFDVDDLILNTFGGLLGYILFRPVIKAFKPSGKSGAANKDDPAPADNRRIIYDTKSNPPVITGKGSSVTKR</sequence>
<feature type="transmembrane region" description="Helical" evidence="2">
    <location>
        <begin position="110"/>
        <end position="132"/>
    </location>
</feature>
<keyword evidence="2" id="KW-1133">Transmembrane helix</keyword>
<keyword evidence="5" id="KW-1185">Reference proteome</keyword>
<dbReference type="Proteomes" id="UP000596857">
    <property type="component" value="Unassembled WGS sequence"/>
</dbReference>
<evidence type="ECO:0000313" key="5">
    <source>
        <dbReference type="Proteomes" id="UP000596857"/>
    </source>
</evidence>
<evidence type="ECO:0000259" key="3">
    <source>
        <dbReference type="Pfam" id="PF04892"/>
    </source>
</evidence>
<proteinExistence type="predicted"/>
<reference evidence="4 5" key="1">
    <citation type="submission" date="2019-10" db="EMBL/GenBank/DDBJ databases">
        <title>Description of Paenibacillus terricola sp. nov.</title>
        <authorList>
            <person name="Carlier A."/>
            <person name="Qi S."/>
        </authorList>
    </citation>
    <scope>NUCLEOTIDE SEQUENCE [LARGE SCALE GENOMIC DNA]</scope>
    <source>
        <strain evidence="4 5">LMG 31459</strain>
    </source>
</reference>
<dbReference type="RefSeq" id="WP_171719775.1">
    <property type="nucleotide sequence ID" value="NZ_WHOB01000078.1"/>
</dbReference>